<dbReference type="EMBL" id="CAUOFW020006891">
    <property type="protein sequence ID" value="CAK9176700.1"/>
    <property type="molecule type" value="Genomic_DNA"/>
</dbReference>
<evidence type="ECO:0000313" key="2">
    <source>
        <dbReference type="Proteomes" id="UP001642360"/>
    </source>
</evidence>
<sequence>MHSSGFRVSVQDICFGLTDLPLPCLHCVAKLPSCVVQGWRPGTQTGQGRLCDERGKFTNGKIKSDYDVIQMLTVVYLVVMHVEAAD</sequence>
<comment type="caution">
    <text evidence="1">The sequence shown here is derived from an EMBL/GenBank/DDBJ whole genome shotgun (WGS) entry which is preliminary data.</text>
</comment>
<organism evidence="1 2">
    <name type="scientific">Ilex paraguariensis</name>
    <name type="common">yerba mate</name>
    <dbReference type="NCBI Taxonomy" id="185542"/>
    <lineage>
        <taxon>Eukaryota</taxon>
        <taxon>Viridiplantae</taxon>
        <taxon>Streptophyta</taxon>
        <taxon>Embryophyta</taxon>
        <taxon>Tracheophyta</taxon>
        <taxon>Spermatophyta</taxon>
        <taxon>Magnoliopsida</taxon>
        <taxon>eudicotyledons</taxon>
        <taxon>Gunneridae</taxon>
        <taxon>Pentapetalae</taxon>
        <taxon>asterids</taxon>
        <taxon>campanulids</taxon>
        <taxon>Aquifoliales</taxon>
        <taxon>Aquifoliaceae</taxon>
        <taxon>Ilex</taxon>
    </lineage>
</organism>
<dbReference type="Proteomes" id="UP001642360">
    <property type="component" value="Unassembled WGS sequence"/>
</dbReference>
<proteinExistence type="predicted"/>
<accession>A0ABC8U9N8</accession>
<protein>
    <submittedName>
        <fullName evidence="1">Uncharacterized protein</fullName>
    </submittedName>
</protein>
<name>A0ABC8U9N8_9AQUA</name>
<dbReference type="AlphaFoldDB" id="A0ABC8U9N8"/>
<reference evidence="1 2" key="1">
    <citation type="submission" date="2024-02" db="EMBL/GenBank/DDBJ databases">
        <authorList>
            <person name="Vignale AGUSTIN F."/>
            <person name="Sosa J E."/>
            <person name="Modenutti C."/>
        </authorList>
    </citation>
    <scope>NUCLEOTIDE SEQUENCE [LARGE SCALE GENOMIC DNA]</scope>
</reference>
<keyword evidence="2" id="KW-1185">Reference proteome</keyword>
<evidence type="ECO:0000313" key="1">
    <source>
        <dbReference type="EMBL" id="CAK9176700.1"/>
    </source>
</evidence>
<gene>
    <name evidence="1" type="ORF">ILEXP_LOCUS46565</name>
</gene>